<sequence>MLVEDRDEVQKSKFLSSISIVDHIVSFRLIWCHMHTTLSHTKHHNQSRDPIPNDKTITLASFKRSFIRSKS</sequence>
<dbReference type="EMBL" id="VIGI01000006">
    <property type="protein sequence ID" value="KAB8298952.1"/>
    <property type="molecule type" value="Genomic_DNA"/>
</dbReference>
<name>A0A5N6K826_MONLA</name>
<gene>
    <name evidence="1" type="ORF">EYC80_001102</name>
</gene>
<dbReference type="AlphaFoldDB" id="A0A5N6K826"/>
<protein>
    <submittedName>
        <fullName evidence="1">Uncharacterized protein</fullName>
    </submittedName>
</protein>
<reference evidence="1 2" key="1">
    <citation type="submission" date="2019-06" db="EMBL/GenBank/DDBJ databases">
        <title>Genome Sequence of the Brown Rot Fungal Pathogen Monilinia laxa.</title>
        <authorList>
            <person name="De Miccolis Angelini R.M."/>
            <person name="Landi L."/>
            <person name="Abate D."/>
            <person name="Pollastro S."/>
            <person name="Romanazzi G."/>
            <person name="Faretra F."/>
        </authorList>
    </citation>
    <scope>NUCLEOTIDE SEQUENCE [LARGE SCALE GENOMIC DNA]</scope>
    <source>
        <strain evidence="1 2">Mlax316</strain>
    </source>
</reference>
<organism evidence="1 2">
    <name type="scientific">Monilinia laxa</name>
    <name type="common">Brown rot fungus</name>
    <name type="synonym">Sclerotinia laxa</name>
    <dbReference type="NCBI Taxonomy" id="61186"/>
    <lineage>
        <taxon>Eukaryota</taxon>
        <taxon>Fungi</taxon>
        <taxon>Dikarya</taxon>
        <taxon>Ascomycota</taxon>
        <taxon>Pezizomycotina</taxon>
        <taxon>Leotiomycetes</taxon>
        <taxon>Helotiales</taxon>
        <taxon>Sclerotiniaceae</taxon>
        <taxon>Monilinia</taxon>
    </lineage>
</organism>
<evidence type="ECO:0000313" key="2">
    <source>
        <dbReference type="Proteomes" id="UP000326757"/>
    </source>
</evidence>
<comment type="caution">
    <text evidence="1">The sequence shown here is derived from an EMBL/GenBank/DDBJ whole genome shotgun (WGS) entry which is preliminary data.</text>
</comment>
<evidence type="ECO:0000313" key="1">
    <source>
        <dbReference type="EMBL" id="KAB8298952.1"/>
    </source>
</evidence>
<proteinExistence type="predicted"/>
<keyword evidence="2" id="KW-1185">Reference proteome</keyword>
<dbReference type="Proteomes" id="UP000326757">
    <property type="component" value="Unassembled WGS sequence"/>
</dbReference>
<accession>A0A5N6K826</accession>